<evidence type="ECO:0000259" key="2">
    <source>
        <dbReference type="PROSITE" id="PS52015"/>
    </source>
</evidence>
<sequence length="246" mass="27998">MIKEYKLDLLSLMISLTLHVLLLFLFGFTEIFKAKTYQIVDILTLSFDSRVDSKLIGEKANKGNLEDTSLQKGLTEIPQGENSKKRRVLKEKTIAQYTGKFKSTISNGIDKFKGADNTKGYQTGKGKIALSLSMDDIRKEKNRKLPAITSSKLVPYFLRIKEKIISNWKNPYSKPLNSLNKDRKVVISLSIDKNGKLNEINIEKLSSDMLFNRSVISAIYSSEPFDPIPKTAELDKVRLRVEFEIK</sequence>
<reference evidence="3 4" key="1">
    <citation type="journal article" date="2011" name="Stand. Genomic Sci.">
        <title>Complete genome sequence of the thermophilic sulfur-reducer Desulfurobacterium thermolithotrophum type strain (BSA(T)) from a deep-sea hydrothermal vent.</title>
        <authorList>
            <person name="Goker M."/>
            <person name="Daligault H."/>
            <person name="Mwirichia R."/>
            <person name="Lapidus A."/>
            <person name="Lucas S."/>
            <person name="Deshpande S."/>
            <person name="Pagani I."/>
            <person name="Tapia R."/>
            <person name="Cheng J.F."/>
            <person name="Goodwin L."/>
            <person name="Pitluck S."/>
            <person name="Liolios K."/>
            <person name="Ivanova N."/>
            <person name="Mavromatis K."/>
            <person name="Mikhailova N."/>
            <person name="Pati A."/>
            <person name="Chen A."/>
            <person name="Palaniappan K."/>
            <person name="Han C."/>
            <person name="Land M."/>
            <person name="Hauser L."/>
            <person name="Pan C."/>
            <person name="Brambilla E.M."/>
            <person name="Rohde M."/>
            <person name="Spring S."/>
            <person name="Sikorski J."/>
            <person name="Wirth R."/>
            <person name="Detter J.C."/>
            <person name="Woyke T."/>
            <person name="Bristow J."/>
            <person name="Eisen J.A."/>
            <person name="Markowitz V."/>
            <person name="Hugenholtz P."/>
            <person name="Kyrpides N.C."/>
            <person name="Klenk H.P."/>
        </authorList>
    </citation>
    <scope>NUCLEOTIDE SEQUENCE [LARGE SCALE GENOMIC DNA]</scope>
    <source>
        <strain evidence="4">DSM 11699 / BSA</strain>
    </source>
</reference>
<feature type="transmembrane region" description="Helical" evidence="1">
    <location>
        <begin position="7"/>
        <end position="28"/>
    </location>
</feature>
<dbReference type="KEGG" id="dte:Dester_1127"/>
<dbReference type="STRING" id="868864.Dester_1127"/>
<accession>F0S085</accession>
<keyword evidence="1" id="KW-1133">Transmembrane helix</keyword>
<dbReference type="HOGENOM" id="CLU_1127656_0_0_0"/>
<dbReference type="GO" id="GO:0055085">
    <property type="term" value="P:transmembrane transport"/>
    <property type="evidence" value="ECO:0007669"/>
    <property type="project" value="InterPro"/>
</dbReference>
<gene>
    <name evidence="3" type="ordered locus">Dester_1127</name>
</gene>
<dbReference type="InParanoid" id="F0S085"/>
<dbReference type="PROSITE" id="PS52015">
    <property type="entry name" value="TONB_CTD"/>
    <property type="match status" value="1"/>
</dbReference>
<organism evidence="3 4">
    <name type="scientific">Desulfurobacterium thermolithotrophum (strain DSM 11699 / BSA)</name>
    <dbReference type="NCBI Taxonomy" id="868864"/>
    <lineage>
        <taxon>Bacteria</taxon>
        <taxon>Pseudomonadati</taxon>
        <taxon>Aquificota</taxon>
        <taxon>Aquificia</taxon>
        <taxon>Desulfurobacteriales</taxon>
        <taxon>Desulfurobacteriaceae</taxon>
        <taxon>Desulfurobacterium</taxon>
    </lineage>
</organism>
<protein>
    <recommendedName>
        <fullName evidence="2">TonB C-terminal domain-containing protein</fullName>
    </recommendedName>
</protein>
<keyword evidence="1" id="KW-0472">Membrane</keyword>
<dbReference type="eggNOG" id="COG0810">
    <property type="taxonomic scope" value="Bacteria"/>
</dbReference>
<name>F0S085_DESTD</name>
<reference evidence="4" key="2">
    <citation type="submission" date="2011-02" db="EMBL/GenBank/DDBJ databases">
        <title>The complete genome of Desulfurobacterium thermolithotrophum DSM 11699.</title>
        <authorList>
            <consortium name="US DOE Joint Genome Institute (JGI-PGF)"/>
            <person name="Lucas S."/>
            <person name="Copeland A."/>
            <person name="Lapidus A."/>
            <person name="Bruce D."/>
            <person name="Goodwin L."/>
            <person name="Pitluck S."/>
            <person name="Kyrpides N."/>
            <person name="Mavromatis K."/>
            <person name="Pagani I."/>
            <person name="Ivanova N."/>
            <person name="Mikhailova N."/>
            <person name="Daligault H."/>
            <person name="Detter J.C."/>
            <person name="Tapia R."/>
            <person name="Han C."/>
            <person name="Land M."/>
            <person name="Hauser L."/>
            <person name="Markowitz V."/>
            <person name="Cheng J.-F."/>
            <person name="Hugenholtz P."/>
            <person name="Woyke T."/>
            <person name="Wu D."/>
            <person name="Spring S."/>
            <person name="Brambilla E."/>
            <person name="Klenk H.-P."/>
            <person name="Eisen J.A."/>
        </authorList>
    </citation>
    <scope>NUCLEOTIDE SEQUENCE [LARGE SCALE GENOMIC DNA]</scope>
    <source>
        <strain evidence="4">DSM 11699 / BSA</strain>
    </source>
</reference>
<evidence type="ECO:0000313" key="3">
    <source>
        <dbReference type="EMBL" id="ADY73764.1"/>
    </source>
</evidence>
<dbReference type="Proteomes" id="UP000007102">
    <property type="component" value="Chromosome"/>
</dbReference>
<keyword evidence="4" id="KW-1185">Reference proteome</keyword>
<dbReference type="AlphaFoldDB" id="F0S085"/>
<dbReference type="SUPFAM" id="SSF74653">
    <property type="entry name" value="TolA/TonB C-terminal domain"/>
    <property type="match status" value="1"/>
</dbReference>
<dbReference type="Pfam" id="PF13103">
    <property type="entry name" value="TonB_2"/>
    <property type="match status" value="1"/>
</dbReference>
<dbReference type="OrthoDB" id="13251at2"/>
<dbReference type="EMBL" id="CP002543">
    <property type="protein sequence ID" value="ADY73764.1"/>
    <property type="molecule type" value="Genomic_DNA"/>
</dbReference>
<proteinExistence type="predicted"/>
<feature type="domain" description="TonB C-terminal" evidence="2">
    <location>
        <begin position="157"/>
        <end position="246"/>
    </location>
</feature>
<dbReference type="RefSeq" id="WP_013638716.1">
    <property type="nucleotide sequence ID" value="NC_015185.1"/>
</dbReference>
<keyword evidence="1" id="KW-0812">Transmembrane</keyword>
<evidence type="ECO:0000313" key="4">
    <source>
        <dbReference type="Proteomes" id="UP000007102"/>
    </source>
</evidence>
<evidence type="ECO:0000256" key="1">
    <source>
        <dbReference type="SAM" id="Phobius"/>
    </source>
</evidence>
<dbReference type="Gene3D" id="3.30.1150.10">
    <property type="match status" value="1"/>
</dbReference>
<dbReference type="InterPro" id="IPR037682">
    <property type="entry name" value="TonB_C"/>
</dbReference>